<dbReference type="Gene3D" id="3.90.550.10">
    <property type="entry name" value="Spore Coat Polysaccharide Biosynthesis Protein SpsA, Chain A"/>
    <property type="match status" value="1"/>
</dbReference>
<organism evidence="5 6">
    <name type="scientific">Ornithinimicrobium cryptoxanthini</name>
    <dbReference type="NCBI Taxonomy" id="2934161"/>
    <lineage>
        <taxon>Bacteria</taxon>
        <taxon>Bacillati</taxon>
        <taxon>Actinomycetota</taxon>
        <taxon>Actinomycetes</taxon>
        <taxon>Micrococcales</taxon>
        <taxon>Ornithinimicrobiaceae</taxon>
        <taxon>Ornithinimicrobium</taxon>
    </lineage>
</organism>
<sequence length="226" mass="23297">MTPSLRWRLVVPVKEAHLAKTRLVTPSQLSRPGLARAMALDTLESVCRALTPGDVITVTSDEVVRHAADSMGAVVVADPGGGLNPAVQAGIGEAVRGATPRSGTADLGVAVLLGDLPALRPGDLLAALAECARHDRAVVPDLMGTGTVLLTGTRGALPEPHFGEGSAHRHAELATVLTPDLPRLRQDVDDRAGLAAATALGLGPRTTSFLAQDQDRRAASSAIEKS</sequence>
<evidence type="ECO:0000256" key="2">
    <source>
        <dbReference type="ARBA" id="ARBA00022695"/>
    </source>
</evidence>
<name>A0ABY4YEN3_9MICO</name>
<dbReference type="EMBL" id="CP099490">
    <property type="protein sequence ID" value="USQ75226.1"/>
    <property type="molecule type" value="Genomic_DNA"/>
</dbReference>
<keyword evidence="6" id="KW-1185">Reference proteome</keyword>
<evidence type="ECO:0000313" key="6">
    <source>
        <dbReference type="Proteomes" id="UP001056535"/>
    </source>
</evidence>
<dbReference type="PANTHER" id="PTHR40392">
    <property type="entry name" value="2-PHOSPHO-L-LACTATE GUANYLYLTRANSFERASE"/>
    <property type="match status" value="1"/>
</dbReference>
<dbReference type="EC" id="2.7.7.68" evidence="5"/>
<evidence type="ECO:0000256" key="4">
    <source>
        <dbReference type="ARBA" id="ARBA00023134"/>
    </source>
</evidence>
<keyword evidence="3" id="KW-0547">Nucleotide-binding</keyword>
<keyword evidence="1 5" id="KW-0808">Transferase</keyword>
<dbReference type="Pfam" id="PF01983">
    <property type="entry name" value="CofC"/>
    <property type="match status" value="1"/>
</dbReference>
<dbReference type="InterPro" id="IPR029044">
    <property type="entry name" value="Nucleotide-diphossugar_trans"/>
</dbReference>
<proteinExistence type="predicted"/>
<dbReference type="SUPFAM" id="SSF53448">
    <property type="entry name" value="Nucleotide-diphospho-sugar transferases"/>
    <property type="match status" value="1"/>
</dbReference>
<gene>
    <name evidence="5" type="primary">cofC</name>
    <name evidence="5" type="ORF">NF557_11370</name>
</gene>
<accession>A0ABY4YEN3</accession>
<dbReference type="GO" id="GO:0043814">
    <property type="term" value="F:phospholactate guanylyltransferase activity"/>
    <property type="evidence" value="ECO:0007669"/>
    <property type="project" value="UniProtKB-EC"/>
</dbReference>
<keyword evidence="4" id="KW-0342">GTP-binding</keyword>
<dbReference type="InterPro" id="IPR002835">
    <property type="entry name" value="CofC"/>
</dbReference>
<dbReference type="RefSeq" id="WP_252619447.1">
    <property type="nucleotide sequence ID" value="NZ_CP099490.1"/>
</dbReference>
<keyword evidence="2 5" id="KW-0548">Nucleotidyltransferase</keyword>
<evidence type="ECO:0000313" key="5">
    <source>
        <dbReference type="EMBL" id="USQ75226.1"/>
    </source>
</evidence>
<evidence type="ECO:0000256" key="3">
    <source>
        <dbReference type="ARBA" id="ARBA00022741"/>
    </source>
</evidence>
<reference evidence="5" key="1">
    <citation type="submission" date="2022-06" db="EMBL/GenBank/DDBJ databases">
        <title>Ornithinimicrobium JY.X270.</title>
        <authorList>
            <person name="Huang Y."/>
        </authorList>
    </citation>
    <scope>NUCLEOTIDE SEQUENCE</scope>
    <source>
        <strain evidence="5">JY.X270</strain>
    </source>
</reference>
<dbReference type="Proteomes" id="UP001056535">
    <property type="component" value="Chromosome"/>
</dbReference>
<evidence type="ECO:0000256" key="1">
    <source>
        <dbReference type="ARBA" id="ARBA00022679"/>
    </source>
</evidence>
<dbReference type="PANTHER" id="PTHR40392:SF1">
    <property type="entry name" value="2-PHOSPHO-L-LACTATE GUANYLYLTRANSFERASE"/>
    <property type="match status" value="1"/>
</dbReference>
<dbReference type="NCBIfam" id="TIGR03552">
    <property type="entry name" value="F420_cofC"/>
    <property type="match status" value="1"/>
</dbReference>
<protein>
    <submittedName>
        <fullName evidence="5">2-phospho-L-lactate guanylyltransferase</fullName>
        <ecNumber evidence="5">2.7.7.68</ecNumber>
    </submittedName>
</protein>